<feature type="transmembrane region" description="Helical" evidence="1">
    <location>
        <begin position="77"/>
        <end position="106"/>
    </location>
</feature>
<feature type="transmembrane region" description="Helical" evidence="1">
    <location>
        <begin position="331"/>
        <end position="349"/>
    </location>
</feature>
<feature type="transmembrane region" description="Helical" evidence="1">
    <location>
        <begin position="263"/>
        <end position="282"/>
    </location>
</feature>
<evidence type="ECO:0000313" key="2">
    <source>
        <dbReference type="EMBL" id="RJG21789.1"/>
    </source>
</evidence>
<sequence length="356" mass="40454">MSRYQFYLFMLCAFISPALYLPRWLHQARYDGALASVGIAMLLGLLMAWLFKTSLKPFHKLSLTEVMERHVPRHIGLILYSVLGFTWFAAGASTLITICYVIKGFINPNMDFLVLLSCFLVAVYWASLRASIALLYNLELWVFIITPIIVFIWIKGIRNDTFSWDAVLTLNDYVLNAPSWDGIAVASFLFTGYISLSVFQATHQGSGIRWLWLIPLIGTAVFSAVFFIPIGLHGTQAVDQYIHIWVNTADSIQLKYGMIERGVFLLLFSYIIMSLVFAATSWHVAAEWISGVFKERPAHIKRFMIGIAGIAVLVIGYYVNEKQLMTLTHRWFSLRFAAELLLVAVMVIVRRRGRSA</sequence>
<organism evidence="2 3">
    <name type="scientific">Paenibacillus thiaminolyticus</name>
    <name type="common">Bacillus thiaminolyticus</name>
    <dbReference type="NCBI Taxonomy" id="49283"/>
    <lineage>
        <taxon>Bacteria</taxon>
        <taxon>Bacillati</taxon>
        <taxon>Bacillota</taxon>
        <taxon>Bacilli</taxon>
        <taxon>Bacillales</taxon>
        <taxon>Paenibacillaceae</taxon>
        <taxon>Paenibacillus</taxon>
    </lineage>
</organism>
<keyword evidence="1" id="KW-1133">Transmembrane helix</keyword>
<evidence type="ECO:0008006" key="4">
    <source>
        <dbReference type="Google" id="ProtNLM"/>
    </source>
</evidence>
<dbReference type="Proteomes" id="UP000266177">
    <property type="component" value="Unassembled WGS sequence"/>
</dbReference>
<dbReference type="RefSeq" id="WP_119795355.1">
    <property type="nucleotide sequence ID" value="NZ_QYZD01000021.1"/>
</dbReference>
<dbReference type="Pfam" id="PF03845">
    <property type="entry name" value="Spore_permease"/>
    <property type="match status" value="1"/>
</dbReference>
<feature type="transmembrane region" description="Helical" evidence="1">
    <location>
        <begin position="7"/>
        <end position="26"/>
    </location>
</feature>
<name>A0A3A3GIH6_PANTH</name>
<dbReference type="GO" id="GO:0016020">
    <property type="term" value="C:membrane"/>
    <property type="evidence" value="ECO:0007669"/>
    <property type="project" value="InterPro"/>
</dbReference>
<reference evidence="2 3" key="1">
    <citation type="submission" date="2018-09" db="EMBL/GenBank/DDBJ databases">
        <title>Paenibacillus SK2017-BO5.</title>
        <authorList>
            <person name="Piskunova J.V."/>
            <person name="Dubiley S.A."/>
            <person name="Severinov K.V."/>
        </authorList>
    </citation>
    <scope>NUCLEOTIDE SEQUENCE [LARGE SCALE GENOMIC DNA]</scope>
    <source>
        <strain evidence="2 3">BO5</strain>
    </source>
</reference>
<dbReference type="AlphaFoldDB" id="A0A3A3GIH6"/>
<dbReference type="OrthoDB" id="2930450at2"/>
<feature type="transmembrane region" description="Helical" evidence="1">
    <location>
        <begin position="177"/>
        <end position="199"/>
    </location>
</feature>
<feature type="transmembrane region" description="Helical" evidence="1">
    <location>
        <begin position="140"/>
        <end position="157"/>
    </location>
</feature>
<comment type="caution">
    <text evidence="2">The sequence shown here is derived from an EMBL/GenBank/DDBJ whole genome shotgun (WGS) entry which is preliminary data.</text>
</comment>
<feature type="transmembrane region" description="Helical" evidence="1">
    <location>
        <begin position="112"/>
        <end position="128"/>
    </location>
</feature>
<dbReference type="GO" id="GO:0009847">
    <property type="term" value="P:spore germination"/>
    <property type="evidence" value="ECO:0007669"/>
    <property type="project" value="InterPro"/>
</dbReference>
<gene>
    <name evidence="2" type="ORF">DQX05_20490</name>
</gene>
<evidence type="ECO:0000313" key="3">
    <source>
        <dbReference type="Proteomes" id="UP000266177"/>
    </source>
</evidence>
<dbReference type="EMBL" id="QYZD01000021">
    <property type="protein sequence ID" value="RJG21789.1"/>
    <property type="molecule type" value="Genomic_DNA"/>
</dbReference>
<keyword evidence="1" id="KW-0812">Transmembrane</keyword>
<dbReference type="InterPro" id="IPR004761">
    <property type="entry name" value="Spore_GerAB"/>
</dbReference>
<feature type="transmembrane region" description="Helical" evidence="1">
    <location>
        <begin position="303"/>
        <end position="319"/>
    </location>
</feature>
<feature type="transmembrane region" description="Helical" evidence="1">
    <location>
        <begin position="32"/>
        <end position="51"/>
    </location>
</feature>
<feature type="transmembrane region" description="Helical" evidence="1">
    <location>
        <begin position="211"/>
        <end position="232"/>
    </location>
</feature>
<evidence type="ECO:0000256" key="1">
    <source>
        <dbReference type="SAM" id="Phobius"/>
    </source>
</evidence>
<proteinExistence type="predicted"/>
<keyword evidence="1" id="KW-0472">Membrane</keyword>
<protein>
    <recommendedName>
        <fullName evidence="4">GerAB/ArcD/ProY family transporter</fullName>
    </recommendedName>
</protein>
<accession>A0A3A3GIH6</accession>